<accession>A0ABY6A2V3</accession>
<protein>
    <submittedName>
        <fullName evidence="1">Uncharacterized protein</fullName>
    </submittedName>
</protein>
<dbReference type="RefSeq" id="WP_260719533.1">
    <property type="nucleotide sequence ID" value="NZ_CP104377.1"/>
</dbReference>
<reference evidence="1" key="1">
    <citation type="submission" date="2022-09" db="EMBL/GenBank/DDBJ databases">
        <title>Bacterial diversity in gut of crayfish and pufferfish.</title>
        <authorList>
            <person name="Huang Y."/>
        </authorList>
    </citation>
    <scope>NUCLEOTIDE SEQUENCE</scope>
    <source>
        <strain evidence="1">PR12</strain>
    </source>
</reference>
<evidence type="ECO:0000313" key="2">
    <source>
        <dbReference type="Proteomes" id="UP001058290"/>
    </source>
</evidence>
<evidence type="ECO:0000313" key="1">
    <source>
        <dbReference type="EMBL" id="UXC19307.1"/>
    </source>
</evidence>
<organism evidence="1 2">
    <name type="scientific">Comamonas squillarum</name>
    <dbReference type="NCBI Taxonomy" id="2977320"/>
    <lineage>
        <taxon>Bacteria</taxon>
        <taxon>Pseudomonadati</taxon>
        <taxon>Pseudomonadota</taxon>
        <taxon>Betaproteobacteria</taxon>
        <taxon>Burkholderiales</taxon>
        <taxon>Comamonadaceae</taxon>
        <taxon>Comamonas</taxon>
    </lineage>
</organism>
<dbReference type="EMBL" id="CP104377">
    <property type="protein sequence ID" value="UXC19307.1"/>
    <property type="molecule type" value="Genomic_DNA"/>
</dbReference>
<sequence>MEAVRKFAGQDLPGLYLGMATPGTELDLEGKRRVGCDAYVLRLCFNGVYLPAEILARRAKSMGMLLSTAMTDGSFQTWLVDRNEPMRLIIHGLERVEVWRQRQSGTLLLRGFEFDEGELQRWPQIWMCGTNLREMHEILGKMSHWLSAKYKEVKRGPHPHVRPG</sequence>
<proteinExistence type="predicted"/>
<name>A0ABY6A2V3_9BURK</name>
<dbReference type="Proteomes" id="UP001058290">
    <property type="component" value="Chromosome"/>
</dbReference>
<keyword evidence="2" id="KW-1185">Reference proteome</keyword>
<gene>
    <name evidence="1" type="ORF">N4T19_04050</name>
</gene>